<protein>
    <submittedName>
        <fullName evidence="1">Uncharacterized protein</fullName>
    </submittedName>
</protein>
<sequence>MTADPCKQAAHAKPWYAGYRGHASPPESGLAGHREYLGRFRVSCLVVGRPRHKQPSIHFALFGQVGRGLGHVSRGRGRLWCMT</sequence>
<dbReference type="EMBL" id="KJ605395">
    <property type="protein sequence ID" value="AIU93580.1"/>
    <property type="molecule type" value="Genomic_DNA"/>
</dbReference>
<gene>
    <name evidence="1" type="ORF">LRS1606.146</name>
</gene>
<name>A0A097SPX8_9NOCA</name>
<organism evidence="1">
    <name type="scientific">Rhodococcus sp. NS1</name>
    <dbReference type="NCBI Taxonomy" id="402236"/>
    <lineage>
        <taxon>Bacteria</taxon>
        <taxon>Bacillati</taxon>
        <taxon>Actinomycetota</taxon>
        <taxon>Actinomycetes</taxon>
        <taxon>Mycobacteriales</taxon>
        <taxon>Nocardiaceae</taxon>
        <taxon>Rhodococcus</taxon>
    </lineage>
</organism>
<dbReference type="AlphaFoldDB" id="A0A097SPX8"/>
<proteinExistence type="predicted"/>
<keyword evidence="1" id="KW-0614">Plasmid</keyword>
<geneLocation type="plasmid" evidence="1">
    <name>pNSL1</name>
</geneLocation>
<evidence type="ECO:0000313" key="1">
    <source>
        <dbReference type="EMBL" id="AIU93580.1"/>
    </source>
</evidence>
<accession>A0A097SPX8</accession>
<reference evidence="1" key="1">
    <citation type="submission" date="2014-03" db="EMBL/GenBank/DDBJ databases">
        <authorList>
            <person name="Zhang G."/>
            <person name="Zhu L."/>
            <person name="Fang P."/>
        </authorList>
    </citation>
    <scope>NUCLEOTIDE SEQUENCE</scope>
    <source>
        <strain evidence="1">NS1</strain>
        <plasmid evidence="1">pNSL1</plasmid>
    </source>
</reference>